<dbReference type="EC" id="2.7.11.10" evidence="2"/>
<evidence type="ECO:0000259" key="11">
    <source>
        <dbReference type="PROSITE" id="PS50011"/>
    </source>
</evidence>
<evidence type="ECO:0000313" key="13">
    <source>
        <dbReference type="Proteomes" id="UP001432322"/>
    </source>
</evidence>
<evidence type="ECO:0000256" key="6">
    <source>
        <dbReference type="ARBA" id="ARBA00022741"/>
    </source>
</evidence>
<dbReference type="Proteomes" id="UP001432322">
    <property type="component" value="Unassembled WGS sequence"/>
</dbReference>
<accession>A0AAV5VC49</accession>
<sequence length="729" mass="81070">SWLSMGDRLRNDEDYECVKQISQGAFGKVFSGYLCESGEQVVIKRGKKQYLQSEYEILKQLTRGDGRSHIVQVFGYDEDRDNMEYSIIMERARCSLDRLFLQVPFRDGLPAVDIVKLVADLGTALGLLLQQQVIHRDIKPQNILVFSGANDPARSQLMFKLCDFGSSREHDQSEACYTIAGTGPFLHPEIFLEYQQHPNRLRMNRGYSAEKCDLWSIGVTLYQASTGRLPWPSVTGAEETRALHGTRPSNAIAAAQLPIGGYRYYDTIRAGNYPRWLIAALSSLIRSQFNDSAYDRFLAQCRGIARATAGGEMAEGRKGTQKRLVLLPALTPTAHADVDERVFPGANIQLHSLFGLPPVSRTVRLSADGITVFGPGQPINMDGIREDTVLVWNEHGQGLGVQAGAVMPSRHTKSREELHLSCVQDCYDLARQCDEVIDAHHATVHIVRRNVERVLARCAELRKWLKSIERNEQQAATTATVAAVMEACNKDMLDRLQSAPEESTKRTSEQGGEIERCGEQAAKLVDDLKQWTPLDERHIANWQESLHRISQLRALSPGSNGAGSGFRMDEKWASTMRKRVEQRLHELRADCEQRVKGDAGSAHVIRSLIAVDATLCESVRKMKETASVVSTVSDQARARVSQYMKHTAGMDEALIRKNLTNSVFAISMLKNNVKKQAEMTRQLEVMMSRLGGGALNGNGISNGILQPTVCNVNSSIVDLGTLTPERSFS</sequence>
<dbReference type="PROSITE" id="PS00108">
    <property type="entry name" value="PROTEIN_KINASE_ST"/>
    <property type="match status" value="1"/>
</dbReference>
<keyword evidence="7" id="KW-0418">Kinase</keyword>
<dbReference type="PANTHER" id="PTHR22969">
    <property type="entry name" value="IKB KINASE"/>
    <property type="match status" value="1"/>
</dbReference>
<dbReference type="EMBL" id="BTSY01000003">
    <property type="protein sequence ID" value="GMT17270.1"/>
    <property type="molecule type" value="Genomic_DNA"/>
</dbReference>
<dbReference type="PROSITE" id="PS50011">
    <property type="entry name" value="PROTEIN_KINASE_DOM"/>
    <property type="match status" value="1"/>
</dbReference>
<dbReference type="Gene3D" id="1.10.510.10">
    <property type="entry name" value="Transferase(Phosphotransferase) domain 1"/>
    <property type="match status" value="1"/>
</dbReference>
<dbReference type="Pfam" id="PF00069">
    <property type="entry name" value="Pkinase"/>
    <property type="match status" value="1"/>
</dbReference>
<keyword evidence="4" id="KW-0723">Serine/threonine-protein kinase</keyword>
<comment type="caution">
    <text evidence="12">The sequence shown here is derived from an EMBL/GenBank/DDBJ whole genome shotgun (WGS) entry which is preliminary data.</text>
</comment>
<dbReference type="InterPro" id="IPR011009">
    <property type="entry name" value="Kinase-like_dom_sf"/>
</dbReference>
<gene>
    <name evidence="12" type="ORF">PFISCL1PPCAC_8567</name>
</gene>
<dbReference type="InterPro" id="IPR051180">
    <property type="entry name" value="IKK"/>
</dbReference>
<keyword evidence="6" id="KW-0547">Nucleotide-binding</keyword>
<organism evidence="12 13">
    <name type="scientific">Pristionchus fissidentatus</name>
    <dbReference type="NCBI Taxonomy" id="1538716"/>
    <lineage>
        <taxon>Eukaryota</taxon>
        <taxon>Metazoa</taxon>
        <taxon>Ecdysozoa</taxon>
        <taxon>Nematoda</taxon>
        <taxon>Chromadorea</taxon>
        <taxon>Rhabditida</taxon>
        <taxon>Rhabditina</taxon>
        <taxon>Diplogasteromorpha</taxon>
        <taxon>Diplogasteroidea</taxon>
        <taxon>Neodiplogasteridae</taxon>
        <taxon>Pristionchus</taxon>
    </lineage>
</organism>
<dbReference type="SUPFAM" id="SSF56112">
    <property type="entry name" value="Protein kinase-like (PK-like)"/>
    <property type="match status" value="1"/>
</dbReference>
<evidence type="ECO:0000256" key="1">
    <source>
        <dbReference type="ARBA" id="ARBA00004496"/>
    </source>
</evidence>
<evidence type="ECO:0000256" key="9">
    <source>
        <dbReference type="ARBA" id="ARBA00048789"/>
    </source>
</evidence>
<dbReference type="GO" id="GO:0033209">
    <property type="term" value="P:tumor necrosis factor-mediated signaling pathway"/>
    <property type="evidence" value="ECO:0007669"/>
    <property type="project" value="TreeGrafter"/>
</dbReference>
<evidence type="ECO:0000256" key="5">
    <source>
        <dbReference type="ARBA" id="ARBA00022679"/>
    </source>
</evidence>
<evidence type="ECO:0000256" key="7">
    <source>
        <dbReference type="ARBA" id="ARBA00022777"/>
    </source>
</evidence>
<dbReference type="GO" id="GO:0008385">
    <property type="term" value="C:IkappaB kinase complex"/>
    <property type="evidence" value="ECO:0007669"/>
    <property type="project" value="TreeGrafter"/>
</dbReference>
<feature type="domain" description="Protein kinase" evidence="11">
    <location>
        <begin position="15"/>
        <end position="309"/>
    </location>
</feature>
<dbReference type="GO" id="GO:0045944">
    <property type="term" value="P:positive regulation of transcription by RNA polymerase II"/>
    <property type="evidence" value="ECO:0007669"/>
    <property type="project" value="TreeGrafter"/>
</dbReference>
<keyword evidence="3" id="KW-0963">Cytoplasm</keyword>
<keyword evidence="13" id="KW-1185">Reference proteome</keyword>
<evidence type="ECO:0000256" key="4">
    <source>
        <dbReference type="ARBA" id="ARBA00022527"/>
    </source>
</evidence>
<dbReference type="SMART" id="SM00220">
    <property type="entry name" value="S_TKc"/>
    <property type="match status" value="1"/>
</dbReference>
<reference evidence="12" key="1">
    <citation type="submission" date="2023-10" db="EMBL/GenBank/DDBJ databases">
        <title>Genome assembly of Pristionchus species.</title>
        <authorList>
            <person name="Yoshida K."/>
            <person name="Sommer R.J."/>
        </authorList>
    </citation>
    <scope>NUCLEOTIDE SEQUENCE</scope>
    <source>
        <strain evidence="12">RS5133</strain>
    </source>
</reference>
<evidence type="ECO:0000256" key="3">
    <source>
        <dbReference type="ARBA" id="ARBA00022490"/>
    </source>
</evidence>
<protein>
    <recommendedName>
        <fullName evidence="2">IkappaB kinase</fullName>
        <ecNumber evidence="2">2.7.11.10</ecNumber>
    </recommendedName>
</protein>
<dbReference type="InterPro" id="IPR008271">
    <property type="entry name" value="Ser/Thr_kinase_AS"/>
</dbReference>
<evidence type="ECO:0000256" key="8">
    <source>
        <dbReference type="ARBA" id="ARBA00022840"/>
    </source>
</evidence>
<feature type="non-terminal residue" evidence="12">
    <location>
        <position position="1"/>
    </location>
</feature>
<evidence type="ECO:0000256" key="10">
    <source>
        <dbReference type="SAM" id="MobiDB-lite"/>
    </source>
</evidence>
<keyword evidence="5" id="KW-0808">Transferase</keyword>
<dbReference type="PANTHER" id="PTHR22969:SF17">
    <property type="entry name" value="INHIBITOR OF NUCLEAR FACTOR KAPPA-B KINASE SUBUNIT BETA"/>
    <property type="match status" value="1"/>
</dbReference>
<dbReference type="GO" id="GO:0005524">
    <property type="term" value="F:ATP binding"/>
    <property type="evidence" value="ECO:0007669"/>
    <property type="project" value="UniProtKB-KW"/>
</dbReference>
<name>A0AAV5VC49_9BILA</name>
<evidence type="ECO:0000313" key="12">
    <source>
        <dbReference type="EMBL" id="GMT17270.1"/>
    </source>
</evidence>
<dbReference type="GO" id="GO:0008384">
    <property type="term" value="F:IkappaB kinase activity"/>
    <property type="evidence" value="ECO:0007669"/>
    <property type="project" value="UniProtKB-EC"/>
</dbReference>
<feature type="region of interest" description="Disordered" evidence="10">
    <location>
        <begin position="495"/>
        <end position="516"/>
    </location>
</feature>
<dbReference type="CDD" id="cd00180">
    <property type="entry name" value="PKc"/>
    <property type="match status" value="1"/>
</dbReference>
<comment type="subcellular location">
    <subcellularLocation>
        <location evidence="1">Cytoplasm</location>
    </subcellularLocation>
</comment>
<dbReference type="AlphaFoldDB" id="A0AAV5VC49"/>
<evidence type="ECO:0000256" key="2">
    <source>
        <dbReference type="ARBA" id="ARBA00012442"/>
    </source>
</evidence>
<comment type="catalytic activity">
    <reaction evidence="9">
        <text>L-seryl-[I-kappa-B protein] + ATP = O-phospho-L-seryl-[I-kappa-B protein] + ADP + H(+)</text>
        <dbReference type="Rhea" id="RHEA:19073"/>
        <dbReference type="Rhea" id="RHEA-COMP:13698"/>
        <dbReference type="Rhea" id="RHEA-COMP:13699"/>
        <dbReference type="ChEBI" id="CHEBI:15378"/>
        <dbReference type="ChEBI" id="CHEBI:29999"/>
        <dbReference type="ChEBI" id="CHEBI:30616"/>
        <dbReference type="ChEBI" id="CHEBI:83421"/>
        <dbReference type="ChEBI" id="CHEBI:456216"/>
        <dbReference type="EC" id="2.7.11.10"/>
    </reaction>
</comment>
<proteinExistence type="predicted"/>
<keyword evidence="8" id="KW-0067">ATP-binding</keyword>
<feature type="compositionally biased region" description="Basic and acidic residues" evidence="10">
    <location>
        <begin position="502"/>
        <end position="516"/>
    </location>
</feature>
<dbReference type="InterPro" id="IPR000719">
    <property type="entry name" value="Prot_kinase_dom"/>
</dbReference>